<comment type="caution">
    <text evidence="1">The sequence shown here is derived from an EMBL/GenBank/DDBJ whole genome shotgun (WGS) entry which is preliminary data.</text>
</comment>
<organism evidence="1 2">
    <name type="scientific">Autumnicola edwardsiae</name>
    <dbReference type="NCBI Taxonomy" id="3075594"/>
    <lineage>
        <taxon>Bacteria</taxon>
        <taxon>Pseudomonadati</taxon>
        <taxon>Bacteroidota</taxon>
        <taxon>Flavobacteriia</taxon>
        <taxon>Flavobacteriales</taxon>
        <taxon>Flavobacteriaceae</taxon>
        <taxon>Autumnicola</taxon>
    </lineage>
</organism>
<evidence type="ECO:0000313" key="1">
    <source>
        <dbReference type="EMBL" id="MDT0649074.1"/>
    </source>
</evidence>
<dbReference type="Proteomes" id="UP001248819">
    <property type="component" value="Unassembled WGS sequence"/>
</dbReference>
<evidence type="ECO:0000313" key="2">
    <source>
        <dbReference type="Proteomes" id="UP001248819"/>
    </source>
</evidence>
<sequence length="25" mass="2825">MGSCYEIETQLLISNDLGFIEAKHL</sequence>
<gene>
    <name evidence="1" type="ORF">RM529_02910</name>
</gene>
<name>A0ABU3CRT8_9FLAO</name>
<reference evidence="1 2" key="1">
    <citation type="submission" date="2023-09" db="EMBL/GenBank/DDBJ databases">
        <authorList>
            <person name="Rey-Velasco X."/>
        </authorList>
    </citation>
    <scope>NUCLEOTIDE SEQUENCE [LARGE SCALE GENOMIC DNA]</scope>
    <source>
        <strain evidence="1 2">F297</strain>
    </source>
</reference>
<proteinExistence type="predicted"/>
<dbReference type="EMBL" id="JAVRHP010000008">
    <property type="protein sequence ID" value="MDT0649074.1"/>
    <property type="molecule type" value="Genomic_DNA"/>
</dbReference>
<keyword evidence="2" id="KW-1185">Reference proteome</keyword>
<accession>A0ABU3CRT8</accession>
<dbReference type="RefSeq" id="WP_311483279.1">
    <property type="nucleotide sequence ID" value="NZ_JAVRHP010000008.1"/>
</dbReference>
<protein>
    <submittedName>
        <fullName evidence="1">Uncharacterized protein</fullName>
    </submittedName>
</protein>